<organism evidence="6 7">
    <name type="scientific">Rhodovastum atsumiense</name>
    <dbReference type="NCBI Taxonomy" id="504468"/>
    <lineage>
        <taxon>Bacteria</taxon>
        <taxon>Pseudomonadati</taxon>
        <taxon>Pseudomonadota</taxon>
        <taxon>Alphaproteobacteria</taxon>
        <taxon>Acetobacterales</taxon>
        <taxon>Acetobacteraceae</taxon>
        <taxon>Rhodovastum</taxon>
    </lineage>
</organism>
<evidence type="ECO:0000256" key="1">
    <source>
        <dbReference type="ARBA" id="ARBA00022898"/>
    </source>
</evidence>
<gene>
    <name evidence="6" type="ORF">F1189_14155</name>
</gene>
<name>A0A5M6ITD3_9PROT</name>
<evidence type="ECO:0000313" key="7">
    <source>
        <dbReference type="Proteomes" id="UP000325255"/>
    </source>
</evidence>
<sequence>MPIPLTRPNPVHLSRLGTELEQIDASGIFSNYGPVNARFEHDILAAQFGGTGSALTVCNATIGLMLAMRHAVGPVTGARRYALMPSFTFSALAQAALWCGLTPLLCDIDEETWLPSAVSEHQLLRKYADEIAVIAPYATFGNGLNLRRYAELSRRTGIPVVVDAAASLGSADARGMGFGTGFAHPIVFSMHATKAFATAEGGLIYCANPQTTQTLRTMGNFGFGVPRSATMPGLNSKLSEVGALLALAKLREFPAVVEHRMMLTGLYRTLLPGFTFQRMTLPRHAYQFMPVLLPAHLAGTQDRIIAELQQRGIGAAHYFSPHLAEQPFFRERCVAAPLAVTERLALRMLSLPMSDLLTPEQVGEVCETLVAICEELAPVRRHHRPVDLPDTARA</sequence>
<dbReference type="SUPFAM" id="SSF53383">
    <property type="entry name" value="PLP-dependent transferases"/>
    <property type="match status" value="1"/>
</dbReference>
<proteinExistence type="inferred from homology"/>
<dbReference type="EMBL" id="VWPK01000020">
    <property type="protein sequence ID" value="KAA5611471.1"/>
    <property type="molecule type" value="Genomic_DNA"/>
</dbReference>
<comment type="similarity">
    <text evidence="2 5">Belongs to the DegT/DnrJ/EryC1 family.</text>
</comment>
<dbReference type="GO" id="GO:0000271">
    <property type="term" value="P:polysaccharide biosynthetic process"/>
    <property type="evidence" value="ECO:0007669"/>
    <property type="project" value="TreeGrafter"/>
</dbReference>
<evidence type="ECO:0000256" key="4">
    <source>
        <dbReference type="PIRSR" id="PIRSR000390-2"/>
    </source>
</evidence>
<keyword evidence="7" id="KW-1185">Reference proteome</keyword>
<dbReference type="PANTHER" id="PTHR30244">
    <property type="entry name" value="TRANSAMINASE"/>
    <property type="match status" value="1"/>
</dbReference>
<evidence type="ECO:0000256" key="3">
    <source>
        <dbReference type="PIRSR" id="PIRSR000390-1"/>
    </source>
</evidence>
<dbReference type="AlphaFoldDB" id="A0A5M6ITD3"/>
<keyword evidence="1 4" id="KW-0663">Pyridoxal phosphate</keyword>
<evidence type="ECO:0000256" key="5">
    <source>
        <dbReference type="RuleBase" id="RU004508"/>
    </source>
</evidence>
<accession>A0A5M6ITD3</accession>
<dbReference type="InterPro" id="IPR015424">
    <property type="entry name" value="PyrdxlP-dep_Trfase"/>
</dbReference>
<dbReference type="GO" id="GO:0030170">
    <property type="term" value="F:pyridoxal phosphate binding"/>
    <property type="evidence" value="ECO:0007669"/>
    <property type="project" value="TreeGrafter"/>
</dbReference>
<dbReference type="Gene3D" id="3.40.640.10">
    <property type="entry name" value="Type I PLP-dependent aspartate aminotransferase-like (Major domain)"/>
    <property type="match status" value="1"/>
</dbReference>
<feature type="modified residue" description="N6-(pyridoxal phosphate)lysine" evidence="4">
    <location>
        <position position="194"/>
    </location>
</feature>
<dbReference type="InterPro" id="IPR015421">
    <property type="entry name" value="PyrdxlP-dep_Trfase_major"/>
</dbReference>
<dbReference type="RefSeq" id="WP_150041476.1">
    <property type="nucleotide sequence ID" value="NZ_OW485601.1"/>
</dbReference>
<reference evidence="6 7" key="1">
    <citation type="submission" date="2019-09" db="EMBL/GenBank/DDBJ databases">
        <title>Genome sequence of Rhodovastum atsumiense, a diverse member of the Acetobacteraceae family of non-sulfur purple photosynthetic bacteria.</title>
        <authorList>
            <person name="Meyer T."/>
            <person name="Kyndt J."/>
        </authorList>
    </citation>
    <scope>NUCLEOTIDE SEQUENCE [LARGE SCALE GENOMIC DNA]</scope>
    <source>
        <strain evidence="6 7">DSM 21279</strain>
    </source>
</reference>
<dbReference type="OrthoDB" id="7260855at2"/>
<feature type="active site" description="Proton acceptor" evidence="3">
    <location>
        <position position="194"/>
    </location>
</feature>
<evidence type="ECO:0000313" key="6">
    <source>
        <dbReference type="EMBL" id="KAA5611471.1"/>
    </source>
</evidence>
<dbReference type="Pfam" id="PF01041">
    <property type="entry name" value="DegT_DnrJ_EryC1"/>
    <property type="match status" value="1"/>
</dbReference>
<protein>
    <submittedName>
        <fullName evidence="6">Transcriptional regulator</fullName>
    </submittedName>
</protein>
<dbReference type="GO" id="GO:0008483">
    <property type="term" value="F:transaminase activity"/>
    <property type="evidence" value="ECO:0007669"/>
    <property type="project" value="TreeGrafter"/>
</dbReference>
<dbReference type="PIRSF" id="PIRSF000390">
    <property type="entry name" value="PLP_StrS"/>
    <property type="match status" value="1"/>
</dbReference>
<dbReference type="PANTHER" id="PTHR30244:SF9">
    <property type="entry name" value="PROTEIN RV3402C"/>
    <property type="match status" value="1"/>
</dbReference>
<comment type="caution">
    <text evidence="6">The sequence shown here is derived from an EMBL/GenBank/DDBJ whole genome shotgun (WGS) entry which is preliminary data.</text>
</comment>
<evidence type="ECO:0000256" key="2">
    <source>
        <dbReference type="ARBA" id="ARBA00037999"/>
    </source>
</evidence>
<dbReference type="Proteomes" id="UP000325255">
    <property type="component" value="Unassembled WGS sequence"/>
</dbReference>
<dbReference type="InterPro" id="IPR000653">
    <property type="entry name" value="DegT/StrS_aminotransferase"/>
</dbReference>